<dbReference type="PANTHER" id="PTHR45649:SF23">
    <property type="entry name" value="TRANSPORTER, PUTATIVE (EUROFUNG)-RELATED"/>
    <property type="match status" value="1"/>
</dbReference>
<dbReference type="Pfam" id="PF13520">
    <property type="entry name" value="AA_permease_2"/>
    <property type="match status" value="1"/>
</dbReference>
<feature type="transmembrane region" description="Helical" evidence="7">
    <location>
        <begin position="289"/>
        <end position="307"/>
    </location>
</feature>
<gene>
    <name evidence="8" type="ORF">K452DRAFT_270551</name>
</gene>
<evidence type="ECO:0000256" key="3">
    <source>
        <dbReference type="ARBA" id="ARBA00022692"/>
    </source>
</evidence>
<feature type="transmembrane region" description="Helical" evidence="7">
    <location>
        <begin position="49"/>
        <end position="68"/>
    </location>
</feature>
<proteinExistence type="predicted"/>
<evidence type="ECO:0000256" key="6">
    <source>
        <dbReference type="SAM" id="MobiDB-lite"/>
    </source>
</evidence>
<dbReference type="OrthoDB" id="3900342at2759"/>
<dbReference type="GO" id="GO:0016020">
    <property type="term" value="C:membrane"/>
    <property type="evidence" value="ECO:0007669"/>
    <property type="project" value="UniProtKB-SubCell"/>
</dbReference>
<dbReference type="InterPro" id="IPR004840">
    <property type="entry name" value="Amino_acid_permease_CS"/>
</dbReference>
<dbReference type="AlphaFoldDB" id="A0A6A6BF26"/>
<evidence type="ECO:0000256" key="7">
    <source>
        <dbReference type="SAM" id="Phobius"/>
    </source>
</evidence>
<feature type="transmembrane region" description="Helical" evidence="7">
    <location>
        <begin position="80"/>
        <end position="111"/>
    </location>
</feature>
<dbReference type="GeneID" id="54296491"/>
<dbReference type="Proteomes" id="UP000799438">
    <property type="component" value="Unassembled WGS sequence"/>
</dbReference>
<keyword evidence="5 7" id="KW-0472">Membrane</keyword>
<evidence type="ECO:0000313" key="9">
    <source>
        <dbReference type="Proteomes" id="UP000799438"/>
    </source>
</evidence>
<dbReference type="GO" id="GO:0022857">
    <property type="term" value="F:transmembrane transporter activity"/>
    <property type="evidence" value="ECO:0007669"/>
    <property type="project" value="InterPro"/>
</dbReference>
<comment type="subcellular location">
    <subcellularLocation>
        <location evidence="1">Membrane</location>
        <topology evidence="1">Multi-pass membrane protein</topology>
    </subcellularLocation>
</comment>
<feature type="transmembrane region" description="Helical" evidence="7">
    <location>
        <begin position="203"/>
        <end position="224"/>
    </location>
</feature>
<evidence type="ECO:0000256" key="5">
    <source>
        <dbReference type="ARBA" id="ARBA00023136"/>
    </source>
</evidence>
<organism evidence="8 9">
    <name type="scientific">Aplosporella prunicola CBS 121167</name>
    <dbReference type="NCBI Taxonomy" id="1176127"/>
    <lineage>
        <taxon>Eukaryota</taxon>
        <taxon>Fungi</taxon>
        <taxon>Dikarya</taxon>
        <taxon>Ascomycota</taxon>
        <taxon>Pezizomycotina</taxon>
        <taxon>Dothideomycetes</taxon>
        <taxon>Dothideomycetes incertae sedis</taxon>
        <taxon>Botryosphaeriales</taxon>
        <taxon>Aplosporellaceae</taxon>
        <taxon>Aplosporella</taxon>
    </lineage>
</organism>
<dbReference type="Gene3D" id="1.20.1740.10">
    <property type="entry name" value="Amino acid/polyamine transporter I"/>
    <property type="match status" value="1"/>
</dbReference>
<keyword evidence="4 7" id="KW-1133">Transmembrane helix</keyword>
<feature type="transmembrane region" description="Helical" evidence="7">
    <location>
        <begin position="447"/>
        <end position="466"/>
    </location>
</feature>
<dbReference type="PROSITE" id="PS00218">
    <property type="entry name" value="AMINO_ACID_PERMEASE_1"/>
    <property type="match status" value="1"/>
</dbReference>
<dbReference type="PANTHER" id="PTHR45649">
    <property type="entry name" value="AMINO-ACID PERMEASE BAT1"/>
    <property type="match status" value="1"/>
</dbReference>
<feature type="transmembrane region" description="Helical" evidence="7">
    <location>
        <begin position="132"/>
        <end position="154"/>
    </location>
</feature>
<evidence type="ECO:0000256" key="1">
    <source>
        <dbReference type="ARBA" id="ARBA00004141"/>
    </source>
</evidence>
<dbReference type="GO" id="GO:0006865">
    <property type="term" value="P:amino acid transport"/>
    <property type="evidence" value="ECO:0007669"/>
    <property type="project" value="InterPro"/>
</dbReference>
<protein>
    <recommendedName>
        <fullName evidence="10">Amino acid permease</fullName>
    </recommendedName>
</protein>
<name>A0A6A6BF26_9PEZI</name>
<dbReference type="EMBL" id="ML995485">
    <property type="protein sequence ID" value="KAF2141915.1"/>
    <property type="molecule type" value="Genomic_DNA"/>
</dbReference>
<dbReference type="RefSeq" id="XP_033397627.1">
    <property type="nucleotide sequence ID" value="XM_033538995.1"/>
</dbReference>
<sequence>MASNHNPHEISNAENDAKLFPETGQGDQVLLESMGYSAELSRTRTTLQVAFMAFVLGSIPFGLTTNFYQPLVGGGPANIIWGWVGVSFIVLCVAASLGEITSVCPTAGGVYHQTFVLSTAKWRRPASWTCGWLYVVGNITITLSVNFLATLFIISCLNIFETSPGVGIFPNEPYQVYLIFLGITILCNVVSSMGNRWLPILDMVAMLWTLVGVTAFIVCILVIAKDGRNDVEHVFTEFKPLSGWPAGWSFCIGLLQAAYGTSSTGMIISMCEEVLEPWIQVPKAMVATVGINFCAGLFILIPLVFVLPDATTLTGNTQPVPTIVKEATGSSGGAFALLIPLMVLGLLCGICCTTATSRAVWAFARDGAIPGSSLWKQVNNSKINGVPFNAMMMSMTVQLLLGLIYFGSSAAFNAFSNVGVVCLTASYAVPIAVSLAEGRTKVKAGEFYLGQLGIFCNVMALSWSLLTIPLFCMPATIPVDKDSMNYASVVFVASILIAIGWYIVWGYKNYVGPLHSI</sequence>
<keyword evidence="9" id="KW-1185">Reference proteome</keyword>
<feature type="transmembrane region" description="Helical" evidence="7">
    <location>
        <begin position="174"/>
        <end position="191"/>
    </location>
</feature>
<keyword evidence="3 7" id="KW-0812">Transmembrane</keyword>
<reference evidence="8" key="1">
    <citation type="journal article" date="2020" name="Stud. Mycol.">
        <title>101 Dothideomycetes genomes: a test case for predicting lifestyles and emergence of pathogens.</title>
        <authorList>
            <person name="Haridas S."/>
            <person name="Albert R."/>
            <person name="Binder M."/>
            <person name="Bloem J."/>
            <person name="Labutti K."/>
            <person name="Salamov A."/>
            <person name="Andreopoulos B."/>
            <person name="Baker S."/>
            <person name="Barry K."/>
            <person name="Bills G."/>
            <person name="Bluhm B."/>
            <person name="Cannon C."/>
            <person name="Castanera R."/>
            <person name="Culley D."/>
            <person name="Daum C."/>
            <person name="Ezra D."/>
            <person name="Gonzalez J."/>
            <person name="Henrissat B."/>
            <person name="Kuo A."/>
            <person name="Liang C."/>
            <person name="Lipzen A."/>
            <person name="Lutzoni F."/>
            <person name="Magnuson J."/>
            <person name="Mondo S."/>
            <person name="Nolan M."/>
            <person name="Ohm R."/>
            <person name="Pangilinan J."/>
            <person name="Park H.-J."/>
            <person name="Ramirez L."/>
            <person name="Alfaro M."/>
            <person name="Sun H."/>
            <person name="Tritt A."/>
            <person name="Yoshinaga Y."/>
            <person name="Zwiers L.-H."/>
            <person name="Turgeon B."/>
            <person name="Goodwin S."/>
            <person name="Spatafora J."/>
            <person name="Crous P."/>
            <person name="Grigoriev I."/>
        </authorList>
    </citation>
    <scope>NUCLEOTIDE SEQUENCE</scope>
    <source>
        <strain evidence="8">CBS 121167</strain>
    </source>
</reference>
<feature type="transmembrane region" description="Helical" evidence="7">
    <location>
        <begin position="386"/>
        <end position="408"/>
    </location>
</feature>
<dbReference type="PIRSF" id="PIRSF006060">
    <property type="entry name" value="AA_transporter"/>
    <property type="match status" value="1"/>
</dbReference>
<evidence type="ECO:0000256" key="2">
    <source>
        <dbReference type="ARBA" id="ARBA00022448"/>
    </source>
</evidence>
<feature type="transmembrane region" description="Helical" evidence="7">
    <location>
        <begin position="334"/>
        <end position="355"/>
    </location>
</feature>
<feature type="transmembrane region" description="Helical" evidence="7">
    <location>
        <begin position="486"/>
        <end position="507"/>
    </location>
</feature>
<dbReference type="InterPro" id="IPR002293">
    <property type="entry name" value="AA/rel_permease1"/>
</dbReference>
<evidence type="ECO:0008006" key="10">
    <source>
        <dbReference type="Google" id="ProtNLM"/>
    </source>
</evidence>
<keyword evidence="2" id="KW-0813">Transport</keyword>
<evidence type="ECO:0000256" key="4">
    <source>
        <dbReference type="ARBA" id="ARBA00022989"/>
    </source>
</evidence>
<feature type="region of interest" description="Disordered" evidence="6">
    <location>
        <begin position="1"/>
        <end position="20"/>
    </location>
</feature>
<accession>A0A6A6BF26</accession>
<feature type="transmembrane region" description="Helical" evidence="7">
    <location>
        <begin position="414"/>
        <end position="435"/>
    </location>
</feature>
<evidence type="ECO:0000313" key="8">
    <source>
        <dbReference type="EMBL" id="KAF2141915.1"/>
    </source>
</evidence>